<keyword evidence="1" id="KW-0812">Transmembrane</keyword>
<dbReference type="Pfam" id="PF06897">
    <property type="entry name" value="DUF1269"/>
    <property type="match status" value="1"/>
</dbReference>
<evidence type="ECO:0000313" key="3">
    <source>
        <dbReference type="Proteomes" id="UP000290565"/>
    </source>
</evidence>
<dbReference type="AlphaFoldDB" id="A0A4V1L3Y1"/>
<dbReference type="EMBL" id="LBJM01000047">
    <property type="protein sequence ID" value="RXH39554.1"/>
    <property type="molecule type" value="Genomic_DNA"/>
</dbReference>
<evidence type="ECO:0000313" key="2">
    <source>
        <dbReference type="EMBL" id="RXH39554.1"/>
    </source>
</evidence>
<gene>
    <name evidence="2" type="ORF">XH94_16715</name>
</gene>
<accession>A0A4V1L3Y1</accession>
<feature type="transmembrane region" description="Helical" evidence="1">
    <location>
        <begin position="65"/>
        <end position="95"/>
    </location>
</feature>
<reference evidence="2 3" key="1">
    <citation type="submission" date="2015-04" db="EMBL/GenBank/DDBJ databases">
        <title>Comparative genomics of rhizobia nodulating Arachis hypogaea in China.</title>
        <authorList>
            <person name="Li Y."/>
        </authorList>
    </citation>
    <scope>NUCLEOTIDE SEQUENCE [LARGE SCALE GENOMIC DNA]</scope>
    <source>
        <strain evidence="2 3">CCBAU 51787</strain>
    </source>
</reference>
<dbReference type="RefSeq" id="WP_128945163.1">
    <property type="nucleotide sequence ID" value="NZ_LBJM01000047.1"/>
</dbReference>
<evidence type="ECO:0000256" key="1">
    <source>
        <dbReference type="SAM" id="Phobius"/>
    </source>
</evidence>
<sequence length="170" mass="17571">MSDLVVIAFPTEAKAEEVRQKLLAMQKEYLIELGDAVVAVKDAQGHIKLNQLINTTAAGAVSGTFWGALIGLIFLMPLAGAALGAASGTLGGYLTDIGLEDKWMKETAAAIQPGTAALFVLVRKVTADKVLEGLKGEGGTVLKTSLDHTKEAALQAALVDVQASVPSPSS</sequence>
<name>A0A4V1L3Y1_9BRAD</name>
<keyword evidence="1" id="KW-1133">Transmembrane helix</keyword>
<protein>
    <submittedName>
        <fullName evidence="2">Membrane protein</fullName>
    </submittedName>
</protein>
<dbReference type="InterPro" id="IPR009200">
    <property type="entry name" value="DUF1269_membrane"/>
</dbReference>
<comment type="caution">
    <text evidence="2">The sequence shown here is derived from an EMBL/GenBank/DDBJ whole genome shotgun (WGS) entry which is preliminary data.</text>
</comment>
<dbReference type="Proteomes" id="UP000290565">
    <property type="component" value="Unassembled WGS sequence"/>
</dbReference>
<organism evidence="2 3">
    <name type="scientific">Bradyrhizobium zhanjiangense</name>
    <dbReference type="NCBI Taxonomy" id="1325107"/>
    <lineage>
        <taxon>Bacteria</taxon>
        <taxon>Pseudomonadati</taxon>
        <taxon>Pseudomonadota</taxon>
        <taxon>Alphaproteobacteria</taxon>
        <taxon>Hyphomicrobiales</taxon>
        <taxon>Nitrobacteraceae</taxon>
        <taxon>Bradyrhizobium</taxon>
    </lineage>
</organism>
<keyword evidence="1" id="KW-0472">Membrane</keyword>
<proteinExistence type="predicted"/>